<gene>
    <name evidence="1" type="ORF">Glove_84g174</name>
</gene>
<organism evidence="1 2">
    <name type="scientific">Diversispora epigaea</name>
    <dbReference type="NCBI Taxonomy" id="1348612"/>
    <lineage>
        <taxon>Eukaryota</taxon>
        <taxon>Fungi</taxon>
        <taxon>Fungi incertae sedis</taxon>
        <taxon>Mucoromycota</taxon>
        <taxon>Glomeromycotina</taxon>
        <taxon>Glomeromycetes</taxon>
        <taxon>Diversisporales</taxon>
        <taxon>Diversisporaceae</taxon>
        <taxon>Diversispora</taxon>
    </lineage>
</organism>
<sequence length="128" mass="14406">MPYELVYEDTPCGNNILVSKLLKNGICNEEEIPDTIDIQSDFIINLDENMDNQVPVISMFTNTSTLTNTSIPILNEDMDDEDIDDQISVTSVFINTYILDKDIDVISTFTNTSTPTNIYTPGPRAIYE</sequence>
<reference evidence="1 2" key="1">
    <citation type="submission" date="2018-08" db="EMBL/GenBank/DDBJ databases">
        <title>Genome and evolution of the arbuscular mycorrhizal fungus Diversispora epigaea (formerly Glomus versiforme) and its bacterial endosymbionts.</title>
        <authorList>
            <person name="Sun X."/>
            <person name="Fei Z."/>
            <person name="Harrison M."/>
        </authorList>
    </citation>
    <scope>NUCLEOTIDE SEQUENCE [LARGE SCALE GENOMIC DNA]</scope>
    <source>
        <strain evidence="1 2">IT104</strain>
    </source>
</reference>
<name>A0A397JBM0_9GLOM</name>
<comment type="caution">
    <text evidence="1">The sequence shown here is derived from an EMBL/GenBank/DDBJ whole genome shotgun (WGS) entry which is preliminary data.</text>
</comment>
<keyword evidence="2" id="KW-1185">Reference proteome</keyword>
<evidence type="ECO:0000313" key="2">
    <source>
        <dbReference type="Proteomes" id="UP000266861"/>
    </source>
</evidence>
<accession>A0A397JBM0</accession>
<dbReference type="AlphaFoldDB" id="A0A397JBM0"/>
<dbReference type="EMBL" id="PQFF01000080">
    <property type="protein sequence ID" value="RHZ84228.1"/>
    <property type="molecule type" value="Genomic_DNA"/>
</dbReference>
<dbReference type="OrthoDB" id="2416857at2759"/>
<proteinExistence type="predicted"/>
<evidence type="ECO:0000313" key="1">
    <source>
        <dbReference type="EMBL" id="RHZ84228.1"/>
    </source>
</evidence>
<dbReference type="Proteomes" id="UP000266861">
    <property type="component" value="Unassembled WGS sequence"/>
</dbReference>
<protein>
    <submittedName>
        <fullName evidence="1">Uncharacterized protein</fullName>
    </submittedName>
</protein>